<keyword evidence="3" id="KW-1185">Reference proteome</keyword>
<evidence type="ECO:0000313" key="2">
    <source>
        <dbReference type="EMBL" id="CEI67270.1"/>
    </source>
</evidence>
<dbReference type="Proteomes" id="UP000245910">
    <property type="component" value="Chromosome I"/>
</dbReference>
<protein>
    <recommendedName>
        <fullName evidence="1">SMP-30/Gluconolactonase/LRE-like region domain-containing protein</fullName>
    </recommendedName>
</protein>
<dbReference type="InterPro" id="IPR013658">
    <property type="entry name" value="SGL"/>
</dbReference>
<dbReference type="Gene3D" id="2.120.10.30">
    <property type="entry name" value="TolB, C-terminal domain"/>
    <property type="match status" value="1"/>
</dbReference>
<dbReference type="PANTHER" id="PTHR47064:SF2">
    <property type="entry name" value="SMP-30_GLUCONOLACTONASE_LRE-LIKE REGION DOMAIN-CONTAINING PROTEIN-RELATED"/>
    <property type="match status" value="1"/>
</dbReference>
<dbReference type="InterPro" id="IPR011042">
    <property type="entry name" value="6-blade_b-propeller_TolB-like"/>
</dbReference>
<dbReference type="AlphaFoldDB" id="A0A2L2TYK4"/>
<name>A0A2L2TYK4_9HYPO</name>
<dbReference type="Pfam" id="PF08450">
    <property type="entry name" value="SGL"/>
    <property type="match status" value="1"/>
</dbReference>
<feature type="domain" description="SMP-30/Gluconolactonase/LRE-like region" evidence="1">
    <location>
        <begin position="127"/>
        <end position="329"/>
    </location>
</feature>
<dbReference type="InterPro" id="IPR052988">
    <property type="entry name" value="Oryzine_lactonohydrolase"/>
</dbReference>
<evidence type="ECO:0000313" key="3">
    <source>
        <dbReference type="Proteomes" id="UP000245910"/>
    </source>
</evidence>
<dbReference type="PANTHER" id="PTHR47064">
    <property type="entry name" value="PUTATIVE (AFU_ORTHOLOGUE AFUA_1G08990)-RELATED"/>
    <property type="match status" value="1"/>
</dbReference>
<evidence type="ECO:0000259" key="1">
    <source>
        <dbReference type="Pfam" id="PF08450"/>
    </source>
</evidence>
<dbReference type="SUPFAM" id="SSF63829">
    <property type="entry name" value="Calcium-dependent phosphotriesterase"/>
    <property type="match status" value="1"/>
</dbReference>
<sequence length="357" mass="39017">MTDGSSSPQPFNVYILETEPAIFYYRHCTMAFKAYHNDGQAIFGTSPKLDLLHENHDYPFAHEAGVFIPEHNSIFITSNQYSDPQTGQRKIQISKVDLSPDGAFLGCEEIDAPAVPMANGGVNYKGGILFCSQGTLDEPGGLVFMESAPPYRCSTLISSFHGRDFNSVNDVVAHSDGSIWFTDPIYGYEQGIRPKPRLPCQVYRYDSSDESIRAIADGFGRPNGICFSPDEKIVYITDTDWIHGDGSTDDSRVSNIYAFDVMHYSGQPFLSNRRLFAMADVGVPDGIKCDTSGNVYSGCGDGVSIWSPGGILLGKILIEGGVANFCFGINGELFMLNESKMWRAQLGSGVKGALLNI</sequence>
<proteinExistence type="predicted"/>
<accession>A0A2L2TYK4</accession>
<organism evidence="2 3">
    <name type="scientific">Fusarium venenatum</name>
    <dbReference type="NCBI Taxonomy" id="56646"/>
    <lineage>
        <taxon>Eukaryota</taxon>
        <taxon>Fungi</taxon>
        <taxon>Dikarya</taxon>
        <taxon>Ascomycota</taxon>
        <taxon>Pezizomycotina</taxon>
        <taxon>Sordariomycetes</taxon>
        <taxon>Hypocreomycetidae</taxon>
        <taxon>Hypocreales</taxon>
        <taxon>Nectriaceae</taxon>
        <taxon>Fusarium</taxon>
    </lineage>
</organism>
<reference evidence="3" key="1">
    <citation type="submission" date="2014-10" db="EMBL/GenBank/DDBJ databases">
        <authorList>
            <person name="King R."/>
        </authorList>
    </citation>
    <scope>NUCLEOTIDE SEQUENCE [LARGE SCALE GENOMIC DNA]</scope>
    <source>
        <strain evidence="3">A3/5</strain>
    </source>
</reference>
<dbReference type="STRING" id="56646.A0A2L2TYK4"/>
<dbReference type="EMBL" id="LN649229">
    <property type="protein sequence ID" value="CEI67270.1"/>
    <property type="molecule type" value="Genomic_DNA"/>
</dbReference>